<dbReference type="Proteomes" id="UP000011058">
    <property type="component" value="Chromosome"/>
</dbReference>
<dbReference type="EMBL" id="HE796683">
    <property type="protein sequence ID" value="CCG99163.1"/>
    <property type="molecule type" value="Genomic_DNA"/>
</dbReference>
<feature type="signal peptide" evidence="1">
    <location>
        <begin position="1"/>
        <end position="31"/>
    </location>
</feature>
<reference evidence="3 4" key="1">
    <citation type="journal article" date="2012" name="J. Bacteriol.">
        <title>Genome Sequence of Fibrella aestuarina BUZ 2T, a Filamentous Marine Bacterium.</title>
        <authorList>
            <person name="Filippini M."/>
            <person name="Qi W."/>
            <person name="Blom J."/>
            <person name="Goesmann A."/>
            <person name="Smits T.H."/>
            <person name="Bagheri H.C."/>
        </authorList>
    </citation>
    <scope>NUCLEOTIDE SEQUENCE [LARGE SCALE GENOMIC DNA]</scope>
    <source>
        <strain evidence="4">BUZ 2T</strain>
    </source>
</reference>
<evidence type="ECO:0000313" key="3">
    <source>
        <dbReference type="EMBL" id="CCG99163.1"/>
    </source>
</evidence>
<name>I0K4W0_9BACT</name>
<keyword evidence="4" id="KW-1185">Reference proteome</keyword>
<dbReference type="KEGG" id="fae:FAES_1153"/>
<protein>
    <recommendedName>
        <fullName evidence="2">Ig-like domain-containing protein</fullName>
    </recommendedName>
</protein>
<sequence>MKNEYATVQWGMALRSWLTSLLLIASFQIQAQVAGDTFFTTSITANRVGCPTLTTPVNALSICANATAPSLPLVSTNTTSTDSLRLVYFTSPQSGTAMYSGGTPLGTYALTNPLASTVTASLASLPNATGTAVVYYVYGLLAPTPSDPACRVSAQTTVTVFPGVSMALTPRSTTLTCTNPYAALSLTNPTPGASYSWWRSGSPTPTSGTSITVSQPGTYTLTGRLGNCWGTATTATVSSDQRPGTVSVNQGALSCSTPTITLTATITGRYSSVLWTGPWGMAGEGNTLSVSAPGIYRAIVTFANGCVDASNPARVSQSPVPPPLIAAQGGAMACKTCSVMLSVETDATVPLFIWTGPDGFSSTDPFPIVSKEGSYTIVVKDLETGCEAYDIVVVEAPTNDPCPQPFLDTPDALTLCAGELLPDVRVLLNQVNPGDQVAFVLFDTPQSSSSAYTGGTTLATVTPEVDLVATLPGSTLPPVQNRSPVEQTRYLYALLIPQPGLVDGCTPALVTITIGPGGCMPLSFRRIK</sequence>
<dbReference type="InterPro" id="IPR007110">
    <property type="entry name" value="Ig-like_dom"/>
</dbReference>
<gene>
    <name evidence="3" type="ORF">FAES_1153</name>
</gene>
<proteinExistence type="predicted"/>
<evidence type="ECO:0000259" key="2">
    <source>
        <dbReference type="PROSITE" id="PS50835"/>
    </source>
</evidence>
<dbReference type="HOGENOM" id="CLU_515584_0_0_10"/>
<accession>I0K4W0</accession>
<keyword evidence="1" id="KW-0732">Signal</keyword>
<evidence type="ECO:0000256" key="1">
    <source>
        <dbReference type="SAM" id="SignalP"/>
    </source>
</evidence>
<dbReference type="PATRIC" id="fig|1166018.3.peg.2875"/>
<dbReference type="OrthoDB" id="903494at2"/>
<evidence type="ECO:0000313" key="4">
    <source>
        <dbReference type="Proteomes" id="UP000011058"/>
    </source>
</evidence>
<dbReference type="RefSeq" id="WP_015330263.1">
    <property type="nucleotide sequence ID" value="NC_020054.1"/>
</dbReference>
<dbReference type="eggNOG" id="COG3391">
    <property type="taxonomic scope" value="Bacteria"/>
</dbReference>
<dbReference type="AlphaFoldDB" id="I0K4W0"/>
<dbReference type="STRING" id="1166018.FAES_1153"/>
<feature type="chain" id="PRO_5003630161" description="Ig-like domain-containing protein" evidence="1">
    <location>
        <begin position="32"/>
        <end position="528"/>
    </location>
</feature>
<organism evidence="3 4">
    <name type="scientific">Fibrella aestuarina BUZ 2</name>
    <dbReference type="NCBI Taxonomy" id="1166018"/>
    <lineage>
        <taxon>Bacteria</taxon>
        <taxon>Pseudomonadati</taxon>
        <taxon>Bacteroidota</taxon>
        <taxon>Cytophagia</taxon>
        <taxon>Cytophagales</taxon>
        <taxon>Spirosomataceae</taxon>
        <taxon>Fibrella</taxon>
    </lineage>
</organism>
<feature type="domain" description="Ig-like" evidence="2">
    <location>
        <begin position="148"/>
        <end position="267"/>
    </location>
</feature>
<dbReference type="PROSITE" id="PS50835">
    <property type="entry name" value="IG_LIKE"/>
    <property type="match status" value="1"/>
</dbReference>